<accession>A0A6S6RRX2</accession>
<proteinExistence type="predicted"/>
<keyword evidence="1" id="KW-0472">Membrane</keyword>
<protein>
    <submittedName>
        <fullName evidence="2">Uncharacterized protein</fullName>
    </submittedName>
</protein>
<organism evidence="2">
    <name type="scientific">uncultured Sulfurovum sp</name>
    <dbReference type="NCBI Taxonomy" id="269237"/>
    <lineage>
        <taxon>Bacteria</taxon>
        <taxon>Pseudomonadati</taxon>
        <taxon>Campylobacterota</taxon>
        <taxon>Epsilonproteobacteria</taxon>
        <taxon>Campylobacterales</taxon>
        <taxon>Sulfurovaceae</taxon>
        <taxon>Sulfurovum</taxon>
        <taxon>environmental samples</taxon>
    </lineage>
</organism>
<gene>
    <name evidence="2" type="ORF">HELGO_WM29319</name>
</gene>
<dbReference type="AlphaFoldDB" id="A0A6S6RRX2"/>
<sequence length="144" mass="17105">MDLNKDSQEIYSIDRETYSSYMKSNREGSTNLLDSIIKLLLIVLLLILTYFFYYIIKEDLSFKDVFNKNELYTTYNFFEPEKELIIEEKNHVRALIPKNEVKIVELEPVVMLQEVVIENPITFEKVTEKVVEKKPKMGEKNKLK</sequence>
<keyword evidence="1" id="KW-0812">Transmembrane</keyword>
<evidence type="ECO:0000313" key="2">
    <source>
        <dbReference type="EMBL" id="CAA6798655.1"/>
    </source>
</evidence>
<evidence type="ECO:0000256" key="1">
    <source>
        <dbReference type="SAM" id="Phobius"/>
    </source>
</evidence>
<dbReference type="EMBL" id="CACVAP010000010">
    <property type="protein sequence ID" value="CAA6798655.1"/>
    <property type="molecule type" value="Genomic_DNA"/>
</dbReference>
<keyword evidence="1" id="KW-1133">Transmembrane helix</keyword>
<feature type="transmembrane region" description="Helical" evidence="1">
    <location>
        <begin position="36"/>
        <end position="56"/>
    </location>
</feature>
<name>A0A6S6RRX2_9BACT</name>
<reference evidence="2" key="1">
    <citation type="submission" date="2020-01" db="EMBL/GenBank/DDBJ databases">
        <authorList>
            <person name="Meier V. D."/>
            <person name="Meier V D."/>
        </authorList>
    </citation>
    <scope>NUCLEOTIDE SEQUENCE</scope>
    <source>
        <strain evidence="2">HLG_WM_MAG_06</strain>
    </source>
</reference>